<dbReference type="InterPro" id="IPR052031">
    <property type="entry name" value="Membrane_Transporter-Flippase"/>
</dbReference>
<keyword evidence="4 8" id="KW-0812">Transmembrane</keyword>
<dbReference type="Proteomes" id="UP001363622">
    <property type="component" value="Unassembled WGS sequence"/>
</dbReference>
<comment type="subcellular location">
    <subcellularLocation>
        <location evidence="1">Cell membrane</location>
        <topology evidence="1">Multi-pass membrane protein</topology>
    </subcellularLocation>
</comment>
<accession>A0ABR1KP05</accession>
<feature type="transmembrane region" description="Helical" evidence="8">
    <location>
        <begin position="459"/>
        <end position="482"/>
    </location>
</feature>
<feature type="transmembrane region" description="Helical" evidence="8">
    <location>
        <begin position="387"/>
        <end position="408"/>
    </location>
</feature>
<keyword evidence="10" id="KW-1185">Reference proteome</keyword>
<dbReference type="PANTHER" id="PTHR43549">
    <property type="entry name" value="MULTIDRUG RESISTANCE PROTEIN YPNP-RELATED"/>
    <property type="match status" value="1"/>
</dbReference>
<feature type="region of interest" description="Disordered" evidence="7">
    <location>
        <begin position="1"/>
        <end position="37"/>
    </location>
</feature>
<gene>
    <name evidence="9" type="ORF">IWZ03DRAFT_309338</name>
</gene>
<dbReference type="EMBL" id="JBBPHU010000004">
    <property type="protein sequence ID" value="KAK7518532.1"/>
    <property type="molecule type" value="Genomic_DNA"/>
</dbReference>
<feature type="transmembrane region" description="Helical" evidence="8">
    <location>
        <begin position="494"/>
        <end position="516"/>
    </location>
</feature>
<organism evidence="9 10">
    <name type="scientific">Phyllosticta citriasiana</name>
    <dbReference type="NCBI Taxonomy" id="595635"/>
    <lineage>
        <taxon>Eukaryota</taxon>
        <taxon>Fungi</taxon>
        <taxon>Dikarya</taxon>
        <taxon>Ascomycota</taxon>
        <taxon>Pezizomycotina</taxon>
        <taxon>Dothideomycetes</taxon>
        <taxon>Dothideomycetes incertae sedis</taxon>
        <taxon>Botryosphaeriales</taxon>
        <taxon>Phyllostictaceae</taxon>
        <taxon>Phyllosticta</taxon>
    </lineage>
</organism>
<dbReference type="PANTHER" id="PTHR43549:SF2">
    <property type="entry name" value="MULTIDRUG RESISTANCE PROTEIN NORM-RELATED"/>
    <property type="match status" value="1"/>
</dbReference>
<feature type="compositionally biased region" description="Basic and acidic residues" evidence="7">
    <location>
        <begin position="1"/>
        <end position="11"/>
    </location>
</feature>
<evidence type="ECO:0000256" key="7">
    <source>
        <dbReference type="SAM" id="MobiDB-lite"/>
    </source>
</evidence>
<evidence type="ECO:0000313" key="10">
    <source>
        <dbReference type="Proteomes" id="UP001363622"/>
    </source>
</evidence>
<evidence type="ECO:0000256" key="6">
    <source>
        <dbReference type="ARBA" id="ARBA00023136"/>
    </source>
</evidence>
<evidence type="ECO:0000256" key="8">
    <source>
        <dbReference type="SAM" id="Phobius"/>
    </source>
</evidence>
<feature type="transmembrane region" description="Helical" evidence="8">
    <location>
        <begin position="196"/>
        <end position="216"/>
    </location>
</feature>
<feature type="transmembrane region" description="Helical" evidence="8">
    <location>
        <begin position="129"/>
        <end position="152"/>
    </location>
</feature>
<evidence type="ECO:0000313" key="9">
    <source>
        <dbReference type="EMBL" id="KAK7518532.1"/>
    </source>
</evidence>
<feature type="transmembrane region" description="Helical" evidence="8">
    <location>
        <begin position="309"/>
        <end position="331"/>
    </location>
</feature>
<evidence type="ECO:0000256" key="3">
    <source>
        <dbReference type="ARBA" id="ARBA00022475"/>
    </source>
</evidence>
<evidence type="ECO:0000256" key="2">
    <source>
        <dbReference type="ARBA" id="ARBA00022448"/>
    </source>
</evidence>
<keyword evidence="2" id="KW-0813">Transport</keyword>
<feature type="transmembrane region" description="Helical" evidence="8">
    <location>
        <begin position="164"/>
        <end position="184"/>
    </location>
</feature>
<reference evidence="9 10" key="1">
    <citation type="submission" date="2024-04" db="EMBL/GenBank/DDBJ databases">
        <title>Phyllosticta paracitricarpa is synonymous to the EU quarantine fungus P. citricarpa based on phylogenomic analyses.</title>
        <authorList>
            <consortium name="Lawrence Berkeley National Laboratory"/>
            <person name="Van Ingen-Buijs V.A."/>
            <person name="Van Westerhoven A.C."/>
            <person name="Haridas S."/>
            <person name="Skiadas P."/>
            <person name="Martin F."/>
            <person name="Groenewald J.Z."/>
            <person name="Crous P.W."/>
            <person name="Seidl M.F."/>
        </authorList>
    </citation>
    <scope>NUCLEOTIDE SEQUENCE [LARGE SCALE GENOMIC DNA]</scope>
    <source>
        <strain evidence="9 10">CBS 123371</strain>
    </source>
</reference>
<protein>
    <submittedName>
        <fullName evidence="9">Uncharacterized protein</fullName>
    </submittedName>
</protein>
<evidence type="ECO:0000256" key="5">
    <source>
        <dbReference type="ARBA" id="ARBA00022989"/>
    </source>
</evidence>
<keyword evidence="6 8" id="KW-0472">Membrane</keyword>
<keyword evidence="5 8" id="KW-1133">Transmembrane helix</keyword>
<evidence type="ECO:0000256" key="1">
    <source>
        <dbReference type="ARBA" id="ARBA00004651"/>
    </source>
</evidence>
<feature type="transmembrane region" description="Helical" evidence="8">
    <location>
        <begin position="228"/>
        <end position="252"/>
    </location>
</feature>
<sequence>MLPKFDLEETARPASPPSAEEEEEGERDAPSTTAASDDPIQANKLHRVAYTGALVFNLASFILPALYSTLSKLWVANIDSSLVVTTDAYTYIGVVAEVLNEGLPRAAWVIIGDKASRPLAQRLQLTHTLILFQAVLGLVMSLAFVAGARAFAKGFVPADVRQLSITYVRIGAFSAFSSAIETAVAAATRALDRPDVPLLISGVKFAVNIVLDLLIISKVHVGTHRPTINMQAGIQLACNLASAAVGLAYFLWRNTLRFRKRRRRRRRLEGEEWEDEGPSTSTRPSAQALLILLRPGILTFVESAIRNALYLWLVHNIVSMGSTYATAWGVFNTIRWGLVMVPVQALEQTSLTFIGHAWGAWRRSIGIDVLRPPKTAPSALFPIVRPAIVSLLLALAVEVPLCVFLTFFGARPFARYLSEDDAVADVTARMWRTIDWCYVFYAMSTMLATVLLATRPRWYLFQSLASNLLYVLPWAIVCQTANLSADIAWTYHRLVFGGSLVFSFVDILIFDGLWVWTLLAGKMKLDVFRG</sequence>
<proteinExistence type="predicted"/>
<comment type="caution">
    <text evidence="9">The sequence shown here is derived from an EMBL/GenBank/DDBJ whole genome shotgun (WGS) entry which is preliminary data.</text>
</comment>
<evidence type="ECO:0000256" key="4">
    <source>
        <dbReference type="ARBA" id="ARBA00022692"/>
    </source>
</evidence>
<feature type="transmembrane region" description="Helical" evidence="8">
    <location>
        <begin position="48"/>
        <end position="68"/>
    </location>
</feature>
<name>A0ABR1KP05_9PEZI</name>
<feature type="transmembrane region" description="Helical" evidence="8">
    <location>
        <begin position="436"/>
        <end position="453"/>
    </location>
</feature>
<keyword evidence="3" id="KW-1003">Cell membrane</keyword>